<reference evidence="6 7" key="1">
    <citation type="journal article" date="2017" name="Plant Biotechnol. J.">
        <title>A comprehensive draft genome sequence for lupin (Lupinus angustifolius), an emerging health food: insights into plant-microbe interactions and legume evolution.</title>
        <authorList>
            <person name="Hane J.K."/>
            <person name="Ming Y."/>
            <person name="Kamphuis L.G."/>
            <person name="Nelson M.N."/>
            <person name="Garg G."/>
            <person name="Atkins C.A."/>
            <person name="Bayer P.E."/>
            <person name="Bravo A."/>
            <person name="Bringans S."/>
            <person name="Cannon S."/>
            <person name="Edwards D."/>
            <person name="Foley R."/>
            <person name="Gao L.L."/>
            <person name="Harrison M.J."/>
            <person name="Huang W."/>
            <person name="Hurgobin B."/>
            <person name="Li S."/>
            <person name="Liu C.W."/>
            <person name="McGrath A."/>
            <person name="Morahan G."/>
            <person name="Murray J."/>
            <person name="Weller J."/>
            <person name="Jian J."/>
            <person name="Singh K.B."/>
        </authorList>
    </citation>
    <scope>NUCLEOTIDE SEQUENCE [LARGE SCALE GENOMIC DNA]</scope>
    <source>
        <strain evidence="7">cv. Tanjil</strain>
        <tissue evidence="6">Whole plant</tissue>
    </source>
</reference>
<dbReference type="PANTHER" id="PTHR11467:SF29">
    <property type="entry name" value="OS03G0711600 PROTEIN"/>
    <property type="match status" value="1"/>
</dbReference>
<dbReference type="GO" id="GO:0003690">
    <property type="term" value="F:double-stranded DNA binding"/>
    <property type="evidence" value="ECO:0007669"/>
    <property type="project" value="TreeGrafter"/>
</dbReference>
<dbReference type="GO" id="GO:0006334">
    <property type="term" value="P:nucleosome assembly"/>
    <property type="evidence" value="ECO:0007669"/>
    <property type="project" value="InterPro"/>
</dbReference>
<dbReference type="PROSITE" id="PS51504">
    <property type="entry name" value="H15"/>
    <property type="match status" value="1"/>
</dbReference>
<dbReference type="GO" id="GO:0031492">
    <property type="term" value="F:nucleosomal DNA binding"/>
    <property type="evidence" value="ECO:0007669"/>
    <property type="project" value="TreeGrafter"/>
</dbReference>
<evidence type="ECO:0000313" key="6">
    <source>
        <dbReference type="EMBL" id="OIW21448.1"/>
    </source>
</evidence>
<dbReference type="GO" id="GO:0005730">
    <property type="term" value="C:nucleolus"/>
    <property type="evidence" value="ECO:0007669"/>
    <property type="project" value="TreeGrafter"/>
</dbReference>
<feature type="compositionally biased region" description="Basic residues" evidence="4">
    <location>
        <begin position="316"/>
        <end position="326"/>
    </location>
</feature>
<accession>A0A394DE36</accession>
<evidence type="ECO:0000256" key="1">
    <source>
        <dbReference type="ARBA" id="ARBA00004123"/>
    </source>
</evidence>
<proteinExistence type="predicted"/>
<dbReference type="KEGG" id="lang:109339991"/>
<dbReference type="PANTHER" id="PTHR11467">
    <property type="entry name" value="HISTONE H1"/>
    <property type="match status" value="1"/>
</dbReference>
<sequence>MDSYSSSILPSSPPHRPINAYPNVNIINSFPNHPTSPATLAPPPPCNGDHPSYSKMICSAIRALKDENGSSKMTIGKYIAQEYKDLLPPNHDTLLTQNLKYLKDKNIIIMVKRSYKFPIARSDKPMSLSLSSSSFVSRGHDCLSKPNPDSKLTPQLEQNVEPKSTQLGLNDEGEFISSVAGATTEVMKTSQSCSLKVFGEGEGVSSTLRLENGKRVHRPPAKYQSFLSVDLIFDDHEKKPRRPSKAHLKPIVVPSATHSNDGGVPPPADAHELAQLPSNSVPIGSPKPRGRPKKNVVASPSIVGGSAAYGGSKKPAVARKPMKKSIGKPMGRPKVILSYFF</sequence>
<organism evidence="6 7">
    <name type="scientific">Lupinus angustifolius</name>
    <name type="common">Narrow-leaved blue lupine</name>
    <dbReference type="NCBI Taxonomy" id="3871"/>
    <lineage>
        <taxon>Eukaryota</taxon>
        <taxon>Viridiplantae</taxon>
        <taxon>Streptophyta</taxon>
        <taxon>Embryophyta</taxon>
        <taxon>Tracheophyta</taxon>
        <taxon>Spermatophyta</taxon>
        <taxon>Magnoliopsida</taxon>
        <taxon>eudicotyledons</taxon>
        <taxon>Gunneridae</taxon>
        <taxon>Pentapetalae</taxon>
        <taxon>rosids</taxon>
        <taxon>fabids</taxon>
        <taxon>Fabales</taxon>
        <taxon>Fabaceae</taxon>
        <taxon>Papilionoideae</taxon>
        <taxon>50 kb inversion clade</taxon>
        <taxon>genistoids sensu lato</taxon>
        <taxon>core genistoids</taxon>
        <taxon>Genisteae</taxon>
        <taxon>Lupinus</taxon>
    </lineage>
</organism>
<evidence type="ECO:0000256" key="2">
    <source>
        <dbReference type="ARBA" id="ARBA00023125"/>
    </source>
</evidence>
<dbReference type="GO" id="GO:0000786">
    <property type="term" value="C:nucleosome"/>
    <property type="evidence" value="ECO:0007669"/>
    <property type="project" value="InterPro"/>
</dbReference>
<evidence type="ECO:0000256" key="4">
    <source>
        <dbReference type="SAM" id="MobiDB-lite"/>
    </source>
</evidence>
<dbReference type="GO" id="GO:0045910">
    <property type="term" value="P:negative regulation of DNA recombination"/>
    <property type="evidence" value="ECO:0007669"/>
    <property type="project" value="TreeGrafter"/>
</dbReference>
<dbReference type="Gene3D" id="1.10.10.10">
    <property type="entry name" value="Winged helix-like DNA-binding domain superfamily/Winged helix DNA-binding domain"/>
    <property type="match status" value="1"/>
</dbReference>
<dbReference type="InterPro" id="IPR036388">
    <property type="entry name" value="WH-like_DNA-bd_sf"/>
</dbReference>
<dbReference type="Gramene" id="OIW21448">
    <property type="protein sequence ID" value="OIW21448"/>
    <property type="gene ID" value="TanjilG_03602"/>
</dbReference>
<dbReference type="SMART" id="SM00526">
    <property type="entry name" value="H15"/>
    <property type="match status" value="1"/>
</dbReference>
<protein>
    <recommendedName>
        <fullName evidence="5">H15 domain-containing protein</fullName>
    </recommendedName>
</protein>
<comment type="subcellular location">
    <subcellularLocation>
        <location evidence="1">Nucleus</location>
    </subcellularLocation>
</comment>
<dbReference type="InterPro" id="IPR005818">
    <property type="entry name" value="Histone_H1/H5_H15"/>
</dbReference>
<dbReference type="STRING" id="3871.A0A394DE36"/>
<dbReference type="Pfam" id="PF00538">
    <property type="entry name" value="Linker_histone"/>
    <property type="match status" value="1"/>
</dbReference>
<dbReference type="Proteomes" id="UP000188354">
    <property type="component" value="Unassembled WGS sequence"/>
</dbReference>
<dbReference type="CDD" id="cd00073">
    <property type="entry name" value="H15"/>
    <property type="match status" value="1"/>
</dbReference>
<feature type="domain" description="H15" evidence="5">
    <location>
        <begin position="49"/>
        <end position="119"/>
    </location>
</feature>
<dbReference type="GO" id="GO:0030261">
    <property type="term" value="P:chromosome condensation"/>
    <property type="evidence" value="ECO:0007669"/>
    <property type="project" value="TreeGrafter"/>
</dbReference>
<dbReference type="InterPro" id="IPR036390">
    <property type="entry name" value="WH_DNA-bd_sf"/>
</dbReference>
<evidence type="ECO:0000313" key="7">
    <source>
        <dbReference type="Proteomes" id="UP000188354"/>
    </source>
</evidence>
<keyword evidence="3" id="KW-0539">Nucleus</keyword>
<keyword evidence="7" id="KW-1185">Reference proteome</keyword>
<dbReference type="EMBL" id="MLAU01026255">
    <property type="protein sequence ID" value="OIW21448.1"/>
    <property type="molecule type" value="Genomic_DNA"/>
</dbReference>
<dbReference type="OrthoDB" id="1110759at2759"/>
<gene>
    <name evidence="6" type="ORF">TanjilG_03602</name>
</gene>
<feature type="compositionally biased region" description="Basic residues" evidence="4">
    <location>
        <begin position="239"/>
        <end position="248"/>
    </location>
</feature>
<dbReference type="AlphaFoldDB" id="A0A394DE36"/>
<dbReference type="SUPFAM" id="SSF46785">
    <property type="entry name" value="Winged helix' DNA-binding domain"/>
    <property type="match status" value="1"/>
</dbReference>
<name>A0A394DE36_LUPAN</name>
<keyword evidence="2" id="KW-0238">DNA-binding</keyword>
<comment type="caution">
    <text evidence="6">The sequence shown here is derived from an EMBL/GenBank/DDBJ whole genome shotgun (WGS) entry which is preliminary data.</text>
</comment>
<evidence type="ECO:0000256" key="3">
    <source>
        <dbReference type="ARBA" id="ARBA00023242"/>
    </source>
</evidence>
<feature type="region of interest" description="Disordered" evidence="4">
    <location>
        <begin position="238"/>
        <end position="329"/>
    </location>
</feature>
<evidence type="ECO:0000259" key="5">
    <source>
        <dbReference type="PROSITE" id="PS51504"/>
    </source>
</evidence>